<sequence>MNTVDLTPLDVATQWNGDENRGLAAARVLLGELGMECTDESTKETPARFVQALRELTSGSTVDPRRHLQVTFPAVGRPTLITATSVPFTSVCEHHLLPFTGHATVAYLPTSGAPIVGISKLARVVQEYAARPQMQERIGEQVVDALTSSLDVQGAACLLKATHACMTLRGVGAAGASIATDHLRGALETDANLRDRLFAAANR</sequence>
<dbReference type="GO" id="GO:0005525">
    <property type="term" value="F:GTP binding"/>
    <property type="evidence" value="ECO:0007669"/>
    <property type="project" value="UniProtKB-KW"/>
</dbReference>
<dbReference type="NCBIfam" id="NF006826">
    <property type="entry name" value="PRK09347.1-3"/>
    <property type="match status" value="1"/>
</dbReference>
<keyword evidence="3 5" id="KW-0554">One-carbon metabolism</keyword>
<dbReference type="Proteomes" id="UP000549971">
    <property type="component" value="Unassembled WGS sequence"/>
</dbReference>
<evidence type="ECO:0000259" key="6">
    <source>
        <dbReference type="Pfam" id="PF01227"/>
    </source>
</evidence>
<dbReference type="UniPathway" id="UPA00848">
    <property type="reaction ID" value="UER00151"/>
</dbReference>
<comment type="similarity">
    <text evidence="5">Belongs to the GTP cyclohydrolase I family.</text>
</comment>
<keyword evidence="4 5" id="KW-0378">Hydrolase</keyword>
<proteinExistence type="inferred from homology"/>
<name>A0A7W9MZU3_9ACTN</name>
<dbReference type="InterPro" id="IPR043134">
    <property type="entry name" value="GTP-CH-I_N"/>
</dbReference>
<feature type="binding site" evidence="5">
    <location>
        <position position="165"/>
    </location>
    <ligand>
        <name>Zn(2+)</name>
        <dbReference type="ChEBI" id="CHEBI:29105"/>
    </ligand>
</feature>
<dbReference type="GO" id="GO:0006730">
    <property type="term" value="P:one-carbon metabolic process"/>
    <property type="evidence" value="ECO:0007669"/>
    <property type="project" value="UniProtKB-UniRule"/>
</dbReference>
<protein>
    <recommendedName>
        <fullName evidence="5">GTP cyclohydrolase 1</fullName>
        <ecNumber evidence="5">3.5.4.16</ecNumber>
    </recommendedName>
    <alternativeName>
        <fullName evidence="5">GTP cyclohydrolase I</fullName>
        <shortName evidence="5">GTP-CH-I</shortName>
    </alternativeName>
</protein>
<organism evidence="7 8">
    <name type="scientific">Kribbella italica</name>
    <dbReference type="NCBI Taxonomy" id="1540520"/>
    <lineage>
        <taxon>Bacteria</taxon>
        <taxon>Bacillati</taxon>
        <taxon>Actinomycetota</taxon>
        <taxon>Actinomycetes</taxon>
        <taxon>Propionibacteriales</taxon>
        <taxon>Kribbellaceae</taxon>
        <taxon>Kribbella</taxon>
    </lineage>
</organism>
<keyword evidence="8" id="KW-1185">Reference proteome</keyword>
<dbReference type="Gene3D" id="1.10.286.10">
    <property type="match status" value="1"/>
</dbReference>
<dbReference type="PANTHER" id="PTHR11109:SF7">
    <property type="entry name" value="GTP CYCLOHYDROLASE 1"/>
    <property type="match status" value="1"/>
</dbReference>
<dbReference type="GO" id="GO:0005737">
    <property type="term" value="C:cytoplasm"/>
    <property type="evidence" value="ECO:0007669"/>
    <property type="project" value="TreeGrafter"/>
</dbReference>
<dbReference type="InterPro" id="IPR043133">
    <property type="entry name" value="GTP-CH-I_C/QueF"/>
</dbReference>
<comment type="pathway">
    <text evidence="2 5">Cofactor biosynthesis; 7,8-dihydroneopterin triphosphate biosynthesis; 7,8-dihydroneopterin triphosphate from GTP: step 1/1.</text>
</comment>
<dbReference type="GO" id="GO:0006729">
    <property type="term" value="P:tetrahydrobiopterin biosynthetic process"/>
    <property type="evidence" value="ECO:0007669"/>
    <property type="project" value="TreeGrafter"/>
</dbReference>
<gene>
    <name evidence="5" type="primary">folE</name>
    <name evidence="7" type="ORF">HDA39_008342</name>
</gene>
<accession>A0A7W9MZU3</accession>
<dbReference type="FunFam" id="3.30.1130.10:FF:000001">
    <property type="entry name" value="GTP cyclohydrolase 1"/>
    <property type="match status" value="1"/>
</dbReference>
<dbReference type="PANTHER" id="PTHR11109">
    <property type="entry name" value="GTP CYCLOHYDROLASE I"/>
    <property type="match status" value="1"/>
</dbReference>
<feature type="binding site" evidence="5">
    <location>
        <position position="92"/>
    </location>
    <ligand>
        <name>Zn(2+)</name>
        <dbReference type="ChEBI" id="CHEBI:29105"/>
    </ligand>
</feature>
<evidence type="ECO:0000256" key="2">
    <source>
        <dbReference type="ARBA" id="ARBA00005080"/>
    </source>
</evidence>
<dbReference type="RefSeq" id="WP_184805184.1">
    <property type="nucleotide sequence ID" value="NZ_JACHMY010000001.1"/>
</dbReference>
<evidence type="ECO:0000256" key="1">
    <source>
        <dbReference type="ARBA" id="ARBA00001052"/>
    </source>
</evidence>
<feature type="binding site" evidence="5">
    <location>
        <position position="95"/>
    </location>
    <ligand>
        <name>Zn(2+)</name>
        <dbReference type="ChEBI" id="CHEBI:29105"/>
    </ligand>
</feature>
<evidence type="ECO:0000256" key="5">
    <source>
        <dbReference type="HAMAP-Rule" id="MF_00223"/>
    </source>
</evidence>
<dbReference type="SUPFAM" id="SSF55620">
    <property type="entry name" value="Tetrahydrobiopterin biosynthesis enzymes-like"/>
    <property type="match status" value="1"/>
</dbReference>
<keyword evidence="5" id="KW-0479">Metal-binding</keyword>
<dbReference type="EMBL" id="JACHMY010000001">
    <property type="protein sequence ID" value="MBB5841608.1"/>
    <property type="molecule type" value="Genomic_DNA"/>
</dbReference>
<keyword evidence="5" id="KW-0547">Nucleotide-binding</keyword>
<comment type="caution">
    <text evidence="7">The sequence shown here is derived from an EMBL/GenBank/DDBJ whole genome shotgun (WGS) entry which is preliminary data.</text>
</comment>
<reference evidence="7 8" key="1">
    <citation type="submission" date="2020-08" db="EMBL/GenBank/DDBJ databases">
        <title>Sequencing the genomes of 1000 actinobacteria strains.</title>
        <authorList>
            <person name="Klenk H.-P."/>
        </authorList>
    </citation>
    <scope>NUCLEOTIDE SEQUENCE [LARGE SCALE GENOMIC DNA]</scope>
    <source>
        <strain evidence="7 8">DSM 28967</strain>
    </source>
</reference>
<comment type="subunit">
    <text evidence="5">Homopolymer.</text>
</comment>
<dbReference type="GO" id="GO:0046654">
    <property type="term" value="P:tetrahydrofolate biosynthetic process"/>
    <property type="evidence" value="ECO:0007669"/>
    <property type="project" value="UniProtKB-UniRule"/>
</dbReference>
<dbReference type="InterPro" id="IPR020602">
    <property type="entry name" value="GTP_CycHdrlase_I_dom"/>
</dbReference>
<dbReference type="GO" id="GO:0003934">
    <property type="term" value="F:GTP cyclohydrolase I activity"/>
    <property type="evidence" value="ECO:0007669"/>
    <property type="project" value="UniProtKB-UniRule"/>
</dbReference>
<dbReference type="Pfam" id="PF01227">
    <property type="entry name" value="GTP_cyclohydroI"/>
    <property type="match status" value="1"/>
</dbReference>
<comment type="catalytic activity">
    <reaction evidence="1 5">
        <text>GTP + H2O = 7,8-dihydroneopterin 3'-triphosphate + formate + H(+)</text>
        <dbReference type="Rhea" id="RHEA:17473"/>
        <dbReference type="ChEBI" id="CHEBI:15377"/>
        <dbReference type="ChEBI" id="CHEBI:15378"/>
        <dbReference type="ChEBI" id="CHEBI:15740"/>
        <dbReference type="ChEBI" id="CHEBI:37565"/>
        <dbReference type="ChEBI" id="CHEBI:58462"/>
        <dbReference type="EC" id="3.5.4.16"/>
    </reaction>
</comment>
<dbReference type="Gene3D" id="3.30.1130.10">
    <property type="match status" value="1"/>
</dbReference>
<dbReference type="HAMAP" id="MF_00223">
    <property type="entry name" value="FolE"/>
    <property type="match status" value="1"/>
</dbReference>
<evidence type="ECO:0000256" key="3">
    <source>
        <dbReference type="ARBA" id="ARBA00022563"/>
    </source>
</evidence>
<feature type="domain" description="GTP cyclohydrolase I" evidence="6">
    <location>
        <begin position="25"/>
        <end position="199"/>
    </location>
</feature>
<evidence type="ECO:0000313" key="8">
    <source>
        <dbReference type="Proteomes" id="UP000549971"/>
    </source>
</evidence>
<dbReference type="InterPro" id="IPR001474">
    <property type="entry name" value="GTP_CycHdrlase_I"/>
</dbReference>
<dbReference type="GO" id="GO:0008270">
    <property type="term" value="F:zinc ion binding"/>
    <property type="evidence" value="ECO:0007669"/>
    <property type="project" value="UniProtKB-UniRule"/>
</dbReference>
<keyword evidence="5" id="KW-0862">Zinc</keyword>
<dbReference type="AlphaFoldDB" id="A0A7W9MZU3"/>
<evidence type="ECO:0000313" key="7">
    <source>
        <dbReference type="EMBL" id="MBB5841608.1"/>
    </source>
</evidence>
<dbReference type="EC" id="3.5.4.16" evidence="5"/>
<evidence type="ECO:0000256" key="4">
    <source>
        <dbReference type="ARBA" id="ARBA00022801"/>
    </source>
</evidence>
<keyword evidence="5" id="KW-0342">GTP-binding</keyword>